<organism evidence="2">
    <name type="scientific">Grammatophora oceanica</name>
    <dbReference type="NCBI Taxonomy" id="210454"/>
    <lineage>
        <taxon>Eukaryota</taxon>
        <taxon>Sar</taxon>
        <taxon>Stramenopiles</taxon>
        <taxon>Ochrophyta</taxon>
        <taxon>Bacillariophyta</taxon>
        <taxon>Fragilariophyceae</taxon>
        <taxon>Fragilariophycidae</taxon>
        <taxon>Rhabdonematales</taxon>
        <taxon>Grammatophoraceae</taxon>
        <taxon>Grammatophora</taxon>
    </lineage>
</organism>
<gene>
    <name evidence="2" type="ORF">GOCE00092_LOCUS10665</name>
</gene>
<evidence type="ECO:0008006" key="3">
    <source>
        <dbReference type="Google" id="ProtNLM"/>
    </source>
</evidence>
<protein>
    <recommendedName>
        <fullName evidence="3">Tectonic domain-containing protein</fullName>
    </recommendedName>
</protein>
<dbReference type="AlphaFoldDB" id="A0A7S1UZX8"/>
<feature type="signal peptide" evidence="1">
    <location>
        <begin position="1"/>
        <end position="19"/>
    </location>
</feature>
<sequence length="625" mass="67022">MMRPHHVGIAFLLVSLSSAQELFTTTSLPVTTAASATTDDCPLVDCCDDDCCGAGTSWNGTECVSNPLSRGWNGFGASIPAAGDQCFPRICCEERCCGAGLEYVMGRLRRQCLPIGATPSPTPAPIALVPPGPSGSTAAPTDGLRNGDLRKLVEGQCAFIETISYELDSASTGMETANVQLQRQSHGDCSGDVMSGLGWFRYMTPEGTMEDVTGSEMMLAPIVSDENGKLSLQGAPLPDDVIIAPATRRVSAFTTIDVTMSLTGLDLAFANKVRCFCKEVTNTIQEFPVRFRFDEGSSEVESNADQVDVDGSTIKHTWFHMLNCDETDEQATPIYDEFQHMMDLQDGDDTDDTTMTGAMTTIESMVNAGVQTYPLALTESGPRAVLPSAPRVPTPPVDKSEGSCAWLQSVSYEPGASSLQVELQRQSDGVCAGELMSELGWFRYDTADGTAEEITGADIAGAPIVTDDNGRMTREGSPLPDGVSIGPVTDKISAFTTIDIDASLDQVDLAFINKIRCYCDTETNVVDEFAIRFKLDTTTGTVTSNAGTVLTASQSDDGTIKHTWNKLLKCDSTDVGATPTYDLFLTYMEQQDGSDDMTTVLNDIESMISSSSYNLDGTSSGRRYR</sequence>
<name>A0A7S1UZX8_9STRA</name>
<keyword evidence="1" id="KW-0732">Signal</keyword>
<feature type="chain" id="PRO_5030616653" description="Tectonic domain-containing protein" evidence="1">
    <location>
        <begin position="20"/>
        <end position="625"/>
    </location>
</feature>
<accession>A0A7S1UZX8</accession>
<evidence type="ECO:0000256" key="1">
    <source>
        <dbReference type="SAM" id="SignalP"/>
    </source>
</evidence>
<proteinExistence type="predicted"/>
<evidence type="ECO:0000313" key="2">
    <source>
        <dbReference type="EMBL" id="CAD9281754.1"/>
    </source>
</evidence>
<dbReference type="EMBL" id="HBGK01020961">
    <property type="protein sequence ID" value="CAD9281754.1"/>
    <property type="molecule type" value="Transcribed_RNA"/>
</dbReference>
<reference evidence="2" key="1">
    <citation type="submission" date="2021-01" db="EMBL/GenBank/DDBJ databases">
        <authorList>
            <person name="Corre E."/>
            <person name="Pelletier E."/>
            <person name="Niang G."/>
            <person name="Scheremetjew M."/>
            <person name="Finn R."/>
            <person name="Kale V."/>
            <person name="Holt S."/>
            <person name="Cochrane G."/>
            <person name="Meng A."/>
            <person name="Brown T."/>
            <person name="Cohen L."/>
        </authorList>
    </citation>
    <scope>NUCLEOTIDE SEQUENCE</scope>
    <source>
        <strain evidence="2">CCMP 410</strain>
    </source>
</reference>